<evidence type="ECO:0000256" key="3">
    <source>
        <dbReference type="ARBA" id="ARBA00022679"/>
    </source>
</evidence>
<keyword evidence="5 14" id="KW-0235">DNA replication</keyword>
<dbReference type="PIRSF" id="PIRSF016275">
    <property type="entry name" value="PolC_DP2"/>
    <property type="match status" value="1"/>
</dbReference>
<protein>
    <recommendedName>
        <fullName evidence="14">DNA polymerase II large subunit</fullName>
        <shortName evidence="14">Pol II</shortName>
        <ecNumber evidence="14">2.7.7.7</ecNumber>
    </recommendedName>
    <alternativeName>
        <fullName evidence="14">Exodeoxyribonuclease large subunit</fullName>
        <ecNumber evidence="14">3.1.11.1</ecNumber>
    </alternativeName>
</protein>
<dbReference type="InterPro" id="IPR056172">
    <property type="entry name" value="PolC_DP2_cat_dom"/>
</dbReference>
<comment type="similarity">
    <text evidence="1 14">Belongs to the archaeal DNA polymerase II family.</text>
</comment>
<accession>A0AAE4MIL3</accession>
<keyword evidence="9 14" id="KW-0239">DNA-directed DNA polymerase</keyword>
<keyword evidence="11 14" id="KW-0511">Multifunctional enzyme</keyword>
<dbReference type="PANTHER" id="PTHR42210">
    <property type="entry name" value="DNA POLYMERASE II LARGE SUBUNIT"/>
    <property type="match status" value="1"/>
</dbReference>
<dbReference type="GO" id="GO:0003677">
    <property type="term" value="F:DNA binding"/>
    <property type="evidence" value="ECO:0007669"/>
    <property type="project" value="UniProtKB-UniRule"/>
</dbReference>
<comment type="catalytic activity">
    <reaction evidence="13 14">
        <text>DNA(n) + a 2'-deoxyribonucleoside 5'-triphosphate = DNA(n+1) + diphosphate</text>
        <dbReference type="Rhea" id="RHEA:22508"/>
        <dbReference type="Rhea" id="RHEA-COMP:17339"/>
        <dbReference type="Rhea" id="RHEA-COMP:17340"/>
        <dbReference type="ChEBI" id="CHEBI:33019"/>
        <dbReference type="ChEBI" id="CHEBI:61560"/>
        <dbReference type="ChEBI" id="CHEBI:173112"/>
        <dbReference type="EC" id="2.7.7.7"/>
    </reaction>
</comment>
<keyword evidence="3 14" id="KW-0808">Transferase</keyword>
<dbReference type="AlphaFoldDB" id="A0AAE4MIL3"/>
<evidence type="ECO:0000313" key="19">
    <source>
        <dbReference type="Proteomes" id="UP001271789"/>
    </source>
</evidence>
<dbReference type="InterPro" id="IPR004475">
    <property type="entry name" value="PolC_DP2"/>
</dbReference>
<dbReference type="NCBIfam" id="NF003103">
    <property type="entry name" value="PRK04023.1"/>
    <property type="match status" value="1"/>
</dbReference>
<proteinExistence type="inferred from homology"/>
<evidence type="ECO:0000259" key="17">
    <source>
        <dbReference type="Pfam" id="PF24846"/>
    </source>
</evidence>
<dbReference type="EC" id="3.1.11.1" evidence="14"/>
<organism evidence="18 19">
    <name type="scientific">Methanolapillus africanus</name>
    <dbReference type="NCBI Taxonomy" id="3028297"/>
    <lineage>
        <taxon>Archaea</taxon>
        <taxon>Methanobacteriati</taxon>
        <taxon>Methanobacteriota</taxon>
        <taxon>Stenosarchaea group</taxon>
        <taxon>Methanomicrobia</taxon>
        <taxon>Methanosarcinales</taxon>
        <taxon>Methanosarcinaceae</taxon>
        <taxon>Methanolapillus</taxon>
    </lineage>
</organism>
<feature type="domain" description="DNA polymerase II large subunit DP2 central" evidence="16">
    <location>
        <begin position="310"/>
        <end position="545"/>
    </location>
</feature>
<keyword evidence="10 14" id="KW-0238">DNA-binding</keyword>
<dbReference type="EMBL" id="JAWDKD010000013">
    <property type="protein sequence ID" value="MDV0446864.1"/>
    <property type="molecule type" value="Genomic_DNA"/>
</dbReference>
<comment type="catalytic activity">
    <reaction evidence="14">
        <text>Exonucleolytic cleavage in the 3'- to 5'-direction to yield nucleoside 5'-phosphates.</text>
        <dbReference type="EC" id="3.1.11.1"/>
    </reaction>
</comment>
<dbReference type="InterPro" id="IPR056171">
    <property type="entry name" value="PolC_DP2_central_dom"/>
</dbReference>
<dbReference type="Pfam" id="PF24844">
    <property type="entry name" value="PolC_DP2_central"/>
    <property type="match status" value="2"/>
</dbReference>
<evidence type="ECO:0000256" key="1">
    <source>
        <dbReference type="ARBA" id="ARBA00011053"/>
    </source>
</evidence>
<dbReference type="HAMAP" id="MF_00324">
    <property type="entry name" value="DNApol_II_L_arch"/>
    <property type="match status" value="1"/>
</dbReference>
<comment type="function">
    <text evidence="12 14">Possesses two activities: a DNA synthesis (polymerase) and an exonucleolytic activity that degrades single-stranded DNA in the 3'- to 5'-direction. Has a template-primer preference which is characteristic of a replicative DNA polymerase.</text>
</comment>
<dbReference type="RefSeq" id="WP_338099274.1">
    <property type="nucleotide sequence ID" value="NZ_JAWDKD010000013.1"/>
</dbReference>
<dbReference type="GO" id="GO:0008310">
    <property type="term" value="F:single-stranded DNA 3'-5' DNA exonuclease activity"/>
    <property type="evidence" value="ECO:0007669"/>
    <property type="project" value="UniProtKB-EC"/>
</dbReference>
<gene>
    <name evidence="14" type="primary">polC</name>
    <name evidence="18" type="ORF">MsAg5_07260</name>
</gene>
<keyword evidence="19" id="KW-1185">Reference proteome</keyword>
<evidence type="ECO:0000256" key="7">
    <source>
        <dbReference type="ARBA" id="ARBA00022801"/>
    </source>
</evidence>
<dbReference type="Proteomes" id="UP001271789">
    <property type="component" value="Unassembled WGS sequence"/>
</dbReference>
<evidence type="ECO:0000256" key="6">
    <source>
        <dbReference type="ARBA" id="ARBA00022722"/>
    </source>
</evidence>
<feature type="domain" description="DNA polymerase II large subunit DP2 N-terminal" evidence="15">
    <location>
        <begin position="14"/>
        <end position="284"/>
    </location>
</feature>
<evidence type="ECO:0000256" key="14">
    <source>
        <dbReference type="HAMAP-Rule" id="MF_00324"/>
    </source>
</evidence>
<dbReference type="Pfam" id="PF24846">
    <property type="entry name" value="PolC_DP2_cat"/>
    <property type="match status" value="1"/>
</dbReference>
<dbReference type="GO" id="GO:0006308">
    <property type="term" value="P:DNA catabolic process"/>
    <property type="evidence" value="ECO:0007669"/>
    <property type="project" value="UniProtKB-UniRule"/>
</dbReference>
<dbReference type="InterPro" id="IPR016033">
    <property type="entry name" value="PolC_DP2_N"/>
</dbReference>
<keyword evidence="8 14" id="KW-0269">Exonuclease</keyword>
<feature type="domain" description="DNA polymerase II large subunit DP2 catalytic" evidence="17">
    <location>
        <begin position="812"/>
        <end position="1107"/>
    </location>
</feature>
<evidence type="ECO:0000256" key="9">
    <source>
        <dbReference type="ARBA" id="ARBA00022932"/>
    </source>
</evidence>
<comment type="caution">
    <text evidence="18">The sequence shown here is derived from an EMBL/GenBank/DDBJ whole genome shotgun (WGS) entry which is preliminary data.</text>
</comment>
<evidence type="ECO:0000256" key="2">
    <source>
        <dbReference type="ARBA" id="ARBA00011315"/>
    </source>
</evidence>
<keyword evidence="7 14" id="KW-0378">Hydrolase</keyword>
<evidence type="ECO:0000256" key="11">
    <source>
        <dbReference type="ARBA" id="ARBA00023268"/>
    </source>
</evidence>
<evidence type="ECO:0000256" key="10">
    <source>
        <dbReference type="ARBA" id="ARBA00023125"/>
    </source>
</evidence>
<sequence>MEEKKLAVSDDMAEYFSRLESKMHHEIDLANKARSNGEDPEPNMEIPLAKDLADRVENLIGVSGVAVRLREIEMEGKNREESALLIGKEIAEGKVGKFRDKQEAVDAAIRVSMAVLTEGVVAAPIEGIAEVKIDKNNDGTEYLRIYYSGPIRSAGGTAQALSVLVGDYVRRSIGLDRFKPRKELVERYAEEIRIYKRTASLQYSPTDDEIRLIIENCPVCVDGDATEDAEVEGYRNLPEIPGNRVRGGMALVVAEGMILKAPKVKKHVDALKMDGWEFLDKLIAGTKSGGDDKDKADTKVEVIKPGQVTKKIKPKDKYLQDLIAGRPLFSHPSRPGGFRLRYGRARNTSFAAAGISPASMNLLGDFITNGTQLKVERPGKAAGMAAVDSLEGPTIRLKNGDVLRVDDATAAEKIKPELEYVIDLGEILFNFGDFLENNHPLTPSPYVFEWWIYDYEDGYRREADKKSKGEPTDFDFEKFPNPDENKAAPYLEILGRLKNLAAEDAVLLTKYGIPLHPAYDYLWHDMSLDDFIRLAEFVSENGALTEYVPAAAETAGLESGVENNGVGSCSFGVSLSDVRYAGKVCLSIPYEAAVQSGMKTLLENLLVSHIVRSVGDTTMILVADPVPFLCCLGLWDAEKSGLRKFDAASAAKIFSENGADTCLEAVSLLSGMIVKPRAPSRIGARMGRPEKSDMRKMSPAAQALFPIGDQGGKTRNIVDASEYRETMNSSTGQIKVKMGTRTCPRCGRETHKWRCGCGEYTIEKLYCPRCSIETSEAKCPKCGKPTTGVRVGTIEFRPIYKEAIERLGVRDNFDMIKGVKELMSRARAPEPLEKGILRSLHDVYMFKDGTVRYDMSDIPLTHIRADELGITVDDLKRNGYKADIYGNELTDPSQTVCLFVQDLVISNDCADYLIKTTQYIDDLLVRYYGVEPYYKCETRSDLIGTLVIGLAPHTSAGVLGRLIGFTSASVGFAHPYFHASKRRNCDGDEDCVMLLLDGLLNFSRSYLPDKRGGQMDAPLVLTIRIDPNEIDKEAHNIDMCARYPREFYLATENFKNPGEISKMMDLVSGRLKTNDQYENFMYTHPTTNIARGPAYSAYKTLESMTDKMDAQLQLAEIIRAVDASDVAERVLKSHFLPDIMGNLRAFSKQTFRCIKCEAKFRRPPLTGTCPKCNGGNVILTVHEGAVRKYIEVSKQVAEKYNVSVYTKERIYLLEKDIESTFENHRIKKTQLSDFM</sequence>
<evidence type="ECO:0000313" key="18">
    <source>
        <dbReference type="EMBL" id="MDV0446864.1"/>
    </source>
</evidence>
<keyword evidence="6 14" id="KW-0540">Nuclease</keyword>
<dbReference type="GO" id="GO:0006261">
    <property type="term" value="P:DNA-templated DNA replication"/>
    <property type="evidence" value="ECO:0007669"/>
    <property type="project" value="UniProtKB-UniRule"/>
</dbReference>
<dbReference type="PANTHER" id="PTHR42210:SF1">
    <property type="entry name" value="DNA POLYMERASE II LARGE SUBUNIT"/>
    <property type="match status" value="1"/>
</dbReference>
<evidence type="ECO:0000256" key="12">
    <source>
        <dbReference type="ARBA" id="ARBA00025068"/>
    </source>
</evidence>
<comment type="subunit">
    <text evidence="2 14">Heterodimer of a large subunit and a small subunit.</text>
</comment>
<evidence type="ECO:0000256" key="5">
    <source>
        <dbReference type="ARBA" id="ARBA00022705"/>
    </source>
</evidence>
<name>A0AAE4MIL3_9EURY</name>
<evidence type="ECO:0000256" key="8">
    <source>
        <dbReference type="ARBA" id="ARBA00022839"/>
    </source>
</evidence>
<evidence type="ECO:0000259" key="16">
    <source>
        <dbReference type="Pfam" id="PF24844"/>
    </source>
</evidence>
<dbReference type="EC" id="2.7.7.7" evidence="14"/>
<evidence type="ECO:0000256" key="4">
    <source>
        <dbReference type="ARBA" id="ARBA00022695"/>
    </source>
</evidence>
<reference evidence="18" key="1">
    <citation type="submission" date="2023-06" db="EMBL/GenBank/DDBJ databases">
        <title>Genome sequence of Methanosarcinaceae archaeon Ag5.</title>
        <authorList>
            <person name="Protasov E."/>
            <person name="Platt K."/>
            <person name="Poehlein A."/>
            <person name="Daniel R."/>
            <person name="Brune A."/>
        </authorList>
    </citation>
    <scope>NUCLEOTIDE SEQUENCE</scope>
    <source>
        <strain evidence="18">Ag5</strain>
    </source>
</reference>
<dbReference type="Pfam" id="PF03833">
    <property type="entry name" value="PolC_DP2_N"/>
    <property type="match status" value="1"/>
</dbReference>
<keyword evidence="4 14" id="KW-0548">Nucleotidyltransferase</keyword>
<evidence type="ECO:0000256" key="13">
    <source>
        <dbReference type="ARBA" id="ARBA00049244"/>
    </source>
</evidence>
<evidence type="ECO:0000259" key="15">
    <source>
        <dbReference type="Pfam" id="PF03833"/>
    </source>
</evidence>
<dbReference type="GO" id="GO:0003887">
    <property type="term" value="F:DNA-directed DNA polymerase activity"/>
    <property type="evidence" value="ECO:0007669"/>
    <property type="project" value="UniProtKB-UniRule"/>
</dbReference>
<feature type="domain" description="DNA polymerase II large subunit DP2 central" evidence="16">
    <location>
        <begin position="594"/>
        <end position="775"/>
    </location>
</feature>
<dbReference type="NCBIfam" id="TIGR00354">
    <property type="entry name" value="polC"/>
    <property type="match status" value="1"/>
</dbReference>